<dbReference type="AlphaFoldDB" id="A0A0P5PA46"/>
<proteinExistence type="predicted"/>
<organism evidence="2">
    <name type="scientific">Daphnia magna</name>
    <dbReference type="NCBI Taxonomy" id="35525"/>
    <lineage>
        <taxon>Eukaryota</taxon>
        <taxon>Metazoa</taxon>
        <taxon>Ecdysozoa</taxon>
        <taxon>Arthropoda</taxon>
        <taxon>Crustacea</taxon>
        <taxon>Branchiopoda</taxon>
        <taxon>Diplostraca</taxon>
        <taxon>Cladocera</taxon>
        <taxon>Anomopoda</taxon>
        <taxon>Daphniidae</taxon>
        <taxon>Daphnia</taxon>
    </lineage>
</organism>
<name>A0A0P5PA46_9CRUS</name>
<dbReference type="EMBL" id="GDIQ01096504">
    <property type="protein sequence ID" value="JAL55222.1"/>
    <property type="molecule type" value="Transcribed_RNA"/>
</dbReference>
<feature type="compositionally biased region" description="Basic and acidic residues" evidence="1">
    <location>
        <begin position="356"/>
        <end position="373"/>
    </location>
</feature>
<accession>A0A0P5PA46</accession>
<sequence>MASYGRHEDQRSTLALIAAGFHEFTRTSGAYLAKVSFVHKFMALDTLVLSTLFIGGSHFFTRRMVTNREEGFFQKLKKFKVVRISLNAVDHLLHVVENLVVPNHTVKDKQSPKANSYLVSASSNTIGTEINGLPKLLNLRHISNSSNGTPCNKEKSSEAENWTPFSSVSTTVDESMFDPSCVSLMEDLSQSTISTPIRDLRQQMASKIRMWRLAIQDLEGTEEFPSWSPEPPRRISKNSLFVRLWKSLYELLSVRQSGSPRDVAPGSGRKRKRMDADDDDLALYIPLYKGQSKLNGSGLLSSETNEQPAPPGIRGLSVVPIIGNWFSSVQSEDTEGVVDAQLDHISLIQRDCVSPSKEKRDATNEDKPYEITRSETSFGEGVSPDQSDVYVEHL</sequence>
<reference evidence="2" key="1">
    <citation type="submission" date="2015-10" db="EMBL/GenBank/DDBJ databases">
        <title>EvidentialGene: Evidence-directed Construction of Complete mRNA Transcriptomes without Genomes.</title>
        <authorList>
            <person name="Gilbert D.G."/>
        </authorList>
    </citation>
    <scope>NUCLEOTIDE SEQUENCE</scope>
</reference>
<dbReference type="OrthoDB" id="6338942at2759"/>
<evidence type="ECO:0000313" key="2">
    <source>
        <dbReference type="EMBL" id="JAL55222.1"/>
    </source>
</evidence>
<evidence type="ECO:0000256" key="1">
    <source>
        <dbReference type="SAM" id="MobiDB-lite"/>
    </source>
</evidence>
<protein>
    <submittedName>
        <fullName evidence="2">Uncharacterized protein</fullName>
    </submittedName>
</protein>
<dbReference type="EMBL" id="GDIQ01065923">
    <property type="protein sequence ID" value="JAN28814.1"/>
    <property type="molecule type" value="Transcribed_RNA"/>
</dbReference>
<feature type="region of interest" description="Disordered" evidence="1">
    <location>
        <begin position="354"/>
        <end position="394"/>
    </location>
</feature>